<dbReference type="GeneID" id="90544537"/>
<dbReference type="EMBL" id="QAMZ01000043">
    <property type="protein sequence ID" value="PWL53006.1"/>
    <property type="molecule type" value="Genomic_DNA"/>
</dbReference>
<reference evidence="1 4" key="2">
    <citation type="submission" date="2018-03" db="EMBL/GenBank/DDBJ databases">
        <title>The uncultured portion of the human microbiome is neutrally assembled.</title>
        <authorList>
            <person name="Jeraldo P."/>
            <person name="Boardman L."/>
            <person name="White B.A."/>
            <person name="Nelson H."/>
            <person name="Goldenfeld N."/>
            <person name="Chia N."/>
        </authorList>
    </citation>
    <scope>NUCLEOTIDE SEQUENCE [LARGE SCALE GENOMIC DNA]</scope>
    <source>
        <strain evidence="1">CIM:MAG 903</strain>
    </source>
</reference>
<dbReference type="SUPFAM" id="SSF56507">
    <property type="entry name" value="Methionine synthase activation domain-like"/>
    <property type="match status" value="1"/>
</dbReference>
<protein>
    <submittedName>
        <fullName evidence="1 2">Methionine synthase</fullName>
    </submittedName>
</protein>
<evidence type="ECO:0000313" key="1">
    <source>
        <dbReference type="EMBL" id="PWL53006.1"/>
    </source>
</evidence>
<dbReference type="OrthoDB" id="9816190at2"/>
<dbReference type="InterPro" id="IPR017342">
    <property type="entry name" value="S-AdoMet-dep_Met_synth_prd"/>
</dbReference>
<dbReference type="InterPro" id="IPR037010">
    <property type="entry name" value="VitB12-dep_Met_synth_activ_sf"/>
</dbReference>
<dbReference type="Proteomes" id="UP000246114">
    <property type="component" value="Unassembled WGS sequence"/>
</dbReference>
<evidence type="ECO:0000313" key="2">
    <source>
        <dbReference type="EMBL" id="SFF92962.1"/>
    </source>
</evidence>
<proteinExistence type="predicted"/>
<name>A0A1I2MNE7_9CLOT</name>
<accession>A0A1I2MNE7</accession>
<gene>
    <name evidence="1" type="ORF">DBY38_09025</name>
    <name evidence="2" type="ORF">SAMN04487885_1165</name>
</gene>
<dbReference type="GO" id="GO:0008705">
    <property type="term" value="F:methionine synthase activity"/>
    <property type="evidence" value="ECO:0007669"/>
    <property type="project" value="InterPro"/>
</dbReference>
<dbReference type="STRING" id="1529.SAMN04487885_1165"/>
<sequence length="226" mass="25957">MDIKISKKEVLRYLGYRNQILSHDMENLIDITIDEAYKLVKPRYVYRYFEILSKDINYLELKDTNVYMKGKDISVHLNGSKECYLMAVTLGVEIDKKIRYYEHSSLTKAMILDACATTAVESACDIVCSIIKNDLKKVGLTITRRYSPGYGDFDINIQREILNLVDAEKLIGLTITRNNILIPRKSVTAVVGVIDEKLDYKTFEKCKSCPNYSKCAYRKESDRCGS</sequence>
<dbReference type="PIRSF" id="PIRSF037984">
    <property type="entry name" value="Met_synth_TM0269_prd"/>
    <property type="match status" value="1"/>
</dbReference>
<evidence type="ECO:0000313" key="4">
    <source>
        <dbReference type="Proteomes" id="UP000246114"/>
    </source>
</evidence>
<reference evidence="2 3" key="1">
    <citation type="submission" date="2016-10" db="EMBL/GenBank/DDBJ databases">
        <authorList>
            <person name="de Groot N.N."/>
        </authorList>
    </citation>
    <scope>NUCLEOTIDE SEQUENCE [LARGE SCALE GENOMIC DNA]</scope>
    <source>
        <strain evidence="2 3">NLAE-zl-G419</strain>
    </source>
</reference>
<dbReference type="RefSeq" id="WP_027638049.1">
    <property type="nucleotide sequence ID" value="NZ_BAAACD010000024.1"/>
</dbReference>
<evidence type="ECO:0000313" key="3">
    <source>
        <dbReference type="Proteomes" id="UP000182135"/>
    </source>
</evidence>
<dbReference type="AlphaFoldDB" id="A0A1I2MNE7"/>
<dbReference type="EMBL" id="FOOE01000016">
    <property type="protein sequence ID" value="SFF92962.1"/>
    <property type="molecule type" value="Genomic_DNA"/>
</dbReference>
<dbReference type="eggNOG" id="COG1410">
    <property type="taxonomic scope" value="Bacteria"/>
</dbReference>
<organism evidence="2 3">
    <name type="scientific">Clostridium cadaveris</name>
    <dbReference type="NCBI Taxonomy" id="1529"/>
    <lineage>
        <taxon>Bacteria</taxon>
        <taxon>Bacillati</taxon>
        <taxon>Bacillota</taxon>
        <taxon>Clostridia</taxon>
        <taxon>Eubacteriales</taxon>
        <taxon>Clostridiaceae</taxon>
        <taxon>Clostridium</taxon>
    </lineage>
</organism>
<dbReference type="Gene3D" id="3.40.109.40">
    <property type="match status" value="1"/>
</dbReference>
<dbReference type="Proteomes" id="UP000182135">
    <property type="component" value="Unassembled WGS sequence"/>
</dbReference>
<keyword evidence="3" id="KW-1185">Reference proteome</keyword>